<gene>
    <name evidence="2" type="ORF">AVDCRST_MAG09-1534</name>
</gene>
<reference evidence="2" key="1">
    <citation type="submission" date="2020-02" db="EMBL/GenBank/DDBJ databases">
        <authorList>
            <person name="Meier V. D."/>
        </authorList>
    </citation>
    <scope>NUCLEOTIDE SEQUENCE</scope>
    <source>
        <strain evidence="2">AVDCRST_MAG09</strain>
    </source>
</reference>
<evidence type="ECO:0000256" key="1">
    <source>
        <dbReference type="SAM" id="MobiDB-lite"/>
    </source>
</evidence>
<dbReference type="AlphaFoldDB" id="A0A6J4T0G8"/>
<protein>
    <submittedName>
        <fullName evidence="2">Glycosyltransferase</fullName>
    </submittedName>
</protein>
<proteinExistence type="predicted"/>
<dbReference type="RefSeq" id="WP_294173253.1">
    <property type="nucleotide sequence ID" value="NZ_CADCVZ010000030.1"/>
</dbReference>
<dbReference type="EMBL" id="CADCVZ010000030">
    <property type="protein sequence ID" value="CAA9509902.1"/>
    <property type="molecule type" value="Genomic_DNA"/>
</dbReference>
<keyword evidence="2" id="KW-0808">Transferase</keyword>
<dbReference type="InterPro" id="IPR029044">
    <property type="entry name" value="Nucleotide-diphossugar_trans"/>
</dbReference>
<dbReference type="GO" id="GO:0016740">
    <property type="term" value="F:transferase activity"/>
    <property type="evidence" value="ECO:0007669"/>
    <property type="project" value="UniProtKB-KW"/>
</dbReference>
<evidence type="ECO:0000313" key="2">
    <source>
        <dbReference type="EMBL" id="CAA9509902.1"/>
    </source>
</evidence>
<name>A0A6J4T0G8_9SPHN</name>
<dbReference type="SUPFAM" id="SSF53448">
    <property type="entry name" value="Nucleotide-diphospho-sugar transferases"/>
    <property type="match status" value="1"/>
</dbReference>
<accession>A0A6J4T0G8</accession>
<organism evidence="2">
    <name type="scientific">uncultured Sphingomonas sp</name>
    <dbReference type="NCBI Taxonomy" id="158754"/>
    <lineage>
        <taxon>Bacteria</taxon>
        <taxon>Pseudomonadati</taxon>
        <taxon>Pseudomonadota</taxon>
        <taxon>Alphaproteobacteria</taxon>
        <taxon>Sphingomonadales</taxon>
        <taxon>Sphingomonadaceae</taxon>
        <taxon>Sphingomonas</taxon>
        <taxon>environmental samples</taxon>
    </lineage>
</organism>
<feature type="region of interest" description="Disordered" evidence="1">
    <location>
        <begin position="255"/>
        <end position="284"/>
    </location>
</feature>
<sequence length="303" mass="34543">MNRFTARMKTILRAITLKRYRKRARFKRMKHCALDRALKQVANLPIRSEAAHHRLPGTLIVSMTSYPARFEALQLTLKCLMNQTVRPDLIILWVAGEEMSLIPESLKRLQGAEFIIRGCDDFRSYNKLVHALREYPHAFVITVDDDVMYELDCIERLVRAYDTVEPTVVCHRAHRPTYSKDGKLNPYRDWQRRVDDAPSELPSEDLFPTGVGGVLYPPGSLSPAVLNTSLMMELCPTCDDSWFFFQGRQAGSKVRRAPGASSQPIEWPSTQAGALRTQHEGGRKDEQLQALCRHLGLPRELPA</sequence>
<feature type="compositionally biased region" description="Polar residues" evidence="1">
    <location>
        <begin position="260"/>
        <end position="272"/>
    </location>
</feature>